<dbReference type="Proteomes" id="UP000473325">
    <property type="component" value="Unassembled WGS sequence"/>
</dbReference>
<proteinExistence type="predicted"/>
<reference evidence="1 2" key="1">
    <citation type="submission" date="2019-12" db="EMBL/GenBank/DDBJ databases">
        <authorList>
            <person name="Kun Z."/>
        </authorList>
    </citation>
    <scope>NUCLEOTIDE SEQUENCE [LARGE SCALE GENOMIC DNA]</scope>
    <source>
        <strain evidence="1 2">YIM 123512</strain>
    </source>
</reference>
<comment type="caution">
    <text evidence="1">The sequence shown here is derived from an EMBL/GenBank/DDBJ whole genome shotgun (WGS) entry which is preliminary data.</text>
</comment>
<keyword evidence="2" id="KW-1185">Reference proteome</keyword>
<organism evidence="1 2">
    <name type="scientific">Nocardioides flavescens</name>
    <dbReference type="NCBI Taxonomy" id="2691959"/>
    <lineage>
        <taxon>Bacteria</taxon>
        <taxon>Bacillati</taxon>
        <taxon>Actinomycetota</taxon>
        <taxon>Actinomycetes</taxon>
        <taxon>Propionibacteriales</taxon>
        <taxon>Nocardioidaceae</taxon>
        <taxon>Nocardioides</taxon>
    </lineage>
</organism>
<evidence type="ECO:0000313" key="1">
    <source>
        <dbReference type="EMBL" id="MXG90338.1"/>
    </source>
</evidence>
<name>A0A6L7EXT3_9ACTN</name>
<accession>A0A6L7EXT3</accession>
<protein>
    <submittedName>
        <fullName evidence="1">Uncharacterized protein</fullName>
    </submittedName>
</protein>
<dbReference type="RefSeq" id="WP_160878283.1">
    <property type="nucleotide sequence ID" value="NZ_WUEK01000007.1"/>
</dbReference>
<gene>
    <name evidence="1" type="ORF">GRQ65_12350</name>
</gene>
<dbReference type="AlphaFoldDB" id="A0A6L7EXT3"/>
<sequence length="331" mass="36762">MTAERLAALYQRVQDGPIRDASTWHWLDYNFTPGTEGSTYFAPLTLGALITVDEAMPGYADEMLGRLESIGGRDRNRDDYEAISQWLAELVVVLHLVRHEWSEPPVLTMEPTAPSTVVKKNPEVMVEVAGHGRFGVEVKSPNLVNHQKSRGRQPWQLLERSDVKPADLSGGVTLPRDNPVKDYLISADAKFAGFRDAYADFQSVLVIVWDDYVNEPLTALLSPASGLLTENSFHKDASGNAVSYPNVDAVLLMRHQHQLQRGMSNLEPVDDRMHFLDYGSPDRFPPHVLVPNPAGQPLDEEWVGALGGWYPDLLPGAENNPGSMVMWIDPA</sequence>
<evidence type="ECO:0000313" key="2">
    <source>
        <dbReference type="Proteomes" id="UP000473325"/>
    </source>
</evidence>
<dbReference type="EMBL" id="WUEK01000007">
    <property type="protein sequence ID" value="MXG90338.1"/>
    <property type="molecule type" value="Genomic_DNA"/>
</dbReference>